<sequence length="257" mass="29007">MKRFGLLGKGITYSLSPRIHTHVYEDLDLDCDYKIVDGILEEQLTSLKQLDGFNVTIPYKQEIIPYLTAQDDASRKIGAVNTVVQREGKWFGYNTDYHGFKETVSALPIKTLKSAIILGTGGAAKAVYHVLKELGVQDIWVVSRQPHTIFEDEHCITYETLENTGIQSDMLINCTPVGRDGDSPVSEQVIKRQGSVVDLIYAPPMTTILKWAESFQIPQANGLMMLVVQALYADKLWFPEIPVDIRKLYQDIRMVLE</sequence>
<accession>A0ABR9ZRF4</accession>
<dbReference type="InterPro" id="IPR036291">
    <property type="entry name" value="NAD(P)-bd_dom_sf"/>
</dbReference>
<gene>
    <name evidence="4" type="ORF">ISU02_07895</name>
</gene>
<dbReference type="EMBL" id="JADKNH010000004">
    <property type="protein sequence ID" value="MBF4693038.1"/>
    <property type="molecule type" value="Genomic_DNA"/>
</dbReference>
<evidence type="ECO:0000313" key="4">
    <source>
        <dbReference type="EMBL" id="MBF4693038.1"/>
    </source>
</evidence>
<reference evidence="4 5" key="1">
    <citation type="submission" date="2020-11" db="EMBL/GenBank/DDBJ databases">
        <title>Fusibacter basophilias sp. nov.</title>
        <authorList>
            <person name="Qiu D."/>
        </authorList>
    </citation>
    <scope>NUCLEOTIDE SEQUENCE [LARGE SCALE GENOMIC DNA]</scope>
    <source>
        <strain evidence="4 5">Q10-2</strain>
    </source>
</reference>
<dbReference type="InterPro" id="IPR013708">
    <property type="entry name" value="Shikimate_DH-bd_N"/>
</dbReference>
<dbReference type="RefSeq" id="WP_194701271.1">
    <property type="nucleotide sequence ID" value="NZ_JADKNH010000004.1"/>
</dbReference>
<dbReference type="SUPFAM" id="SSF51735">
    <property type="entry name" value="NAD(P)-binding Rossmann-fold domains"/>
    <property type="match status" value="1"/>
</dbReference>
<comment type="caution">
    <text evidence="4">The sequence shown here is derived from an EMBL/GenBank/DDBJ whole genome shotgun (WGS) entry which is preliminary data.</text>
</comment>
<feature type="domain" description="Shikimate dehydrogenase substrate binding N-terminal" evidence="3">
    <location>
        <begin position="6"/>
        <end position="83"/>
    </location>
</feature>
<dbReference type="Pfam" id="PF08501">
    <property type="entry name" value="Shikimate_dh_N"/>
    <property type="match status" value="1"/>
</dbReference>
<dbReference type="CDD" id="cd01065">
    <property type="entry name" value="NAD_bind_Shikimate_DH"/>
    <property type="match status" value="1"/>
</dbReference>
<dbReference type="PANTHER" id="PTHR21089:SF1">
    <property type="entry name" value="BIFUNCTIONAL 3-DEHYDROQUINATE DEHYDRATASE_SHIKIMATE DEHYDROGENASE, CHLOROPLASTIC"/>
    <property type="match status" value="1"/>
</dbReference>
<dbReference type="PANTHER" id="PTHR21089">
    <property type="entry name" value="SHIKIMATE DEHYDROGENASE"/>
    <property type="match status" value="1"/>
</dbReference>
<comment type="pathway">
    <text evidence="1">Metabolic intermediate biosynthesis; chorismate biosynthesis; chorismate from D-erythrose 4-phosphate and phosphoenolpyruvate: step 4/7.</text>
</comment>
<name>A0ABR9ZRF4_9FIRM</name>
<organism evidence="4 5">
    <name type="scientific">Fusibacter ferrireducens</name>
    <dbReference type="NCBI Taxonomy" id="2785058"/>
    <lineage>
        <taxon>Bacteria</taxon>
        <taxon>Bacillati</taxon>
        <taxon>Bacillota</taxon>
        <taxon>Clostridia</taxon>
        <taxon>Eubacteriales</taxon>
        <taxon>Eubacteriales Family XII. Incertae Sedis</taxon>
        <taxon>Fusibacter</taxon>
    </lineage>
</organism>
<evidence type="ECO:0000313" key="5">
    <source>
        <dbReference type="Proteomes" id="UP000614200"/>
    </source>
</evidence>
<proteinExistence type="predicted"/>
<dbReference type="SUPFAM" id="SSF53223">
    <property type="entry name" value="Aminoacid dehydrogenase-like, N-terminal domain"/>
    <property type="match status" value="1"/>
</dbReference>
<dbReference type="Gene3D" id="3.40.50.10860">
    <property type="entry name" value="Leucine Dehydrogenase, chain A, domain 1"/>
    <property type="match status" value="1"/>
</dbReference>
<keyword evidence="2" id="KW-0028">Amino-acid biosynthesis</keyword>
<dbReference type="Proteomes" id="UP000614200">
    <property type="component" value="Unassembled WGS sequence"/>
</dbReference>
<evidence type="ECO:0000256" key="1">
    <source>
        <dbReference type="ARBA" id="ARBA00004871"/>
    </source>
</evidence>
<evidence type="ECO:0000256" key="2">
    <source>
        <dbReference type="ARBA" id="ARBA00023141"/>
    </source>
</evidence>
<evidence type="ECO:0000259" key="3">
    <source>
        <dbReference type="Pfam" id="PF08501"/>
    </source>
</evidence>
<dbReference type="InterPro" id="IPR022893">
    <property type="entry name" value="Shikimate_DH_fam"/>
</dbReference>
<keyword evidence="5" id="KW-1185">Reference proteome</keyword>
<dbReference type="Gene3D" id="3.40.50.720">
    <property type="entry name" value="NAD(P)-binding Rossmann-like Domain"/>
    <property type="match status" value="1"/>
</dbReference>
<keyword evidence="2" id="KW-0057">Aromatic amino acid biosynthesis</keyword>
<dbReference type="InterPro" id="IPR046346">
    <property type="entry name" value="Aminoacid_DH-like_N_sf"/>
</dbReference>
<protein>
    <submittedName>
        <fullName evidence="4">Shikimate dehydrogenase</fullName>
    </submittedName>
</protein>